<dbReference type="Pfam" id="PF14024">
    <property type="entry name" value="DUF4240"/>
    <property type="match status" value="1"/>
</dbReference>
<evidence type="ECO:0000259" key="1">
    <source>
        <dbReference type="Pfam" id="PF14024"/>
    </source>
</evidence>
<protein>
    <recommendedName>
        <fullName evidence="1">DUF4240 domain-containing protein</fullName>
    </recommendedName>
</protein>
<dbReference type="AlphaFoldDB" id="A0A1M7R1K5"/>
<keyword evidence="3" id="KW-1185">Reference proteome</keyword>
<dbReference type="EMBL" id="FRBI01000069">
    <property type="protein sequence ID" value="SHN38520.1"/>
    <property type="molecule type" value="Genomic_DNA"/>
</dbReference>
<dbReference type="OrthoDB" id="6200718at2"/>
<organism evidence="2 3">
    <name type="scientific">Actinacidiphila paucisporea</name>
    <dbReference type="NCBI Taxonomy" id="310782"/>
    <lineage>
        <taxon>Bacteria</taxon>
        <taxon>Bacillati</taxon>
        <taxon>Actinomycetota</taxon>
        <taxon>Actinomycetes</taxon>
        <taxon>Kitasatosporales</taxon>
        <taxon>Streptomycetaceae</taxon>
        <taxon>Actinacidiphila</taxon>
    </lineage>
</organism>
<dbReference type="Proteomes" id="UP000184111">
    <property type="component" value="Unassembled WGS sequence"/>
</dbReference>
<dbReference type="InterPro" id="IPR025334">
    <property type="entry name" value="DUF4240"/>
</dbReference>
<dbReference type="STRING" id="310782.SAMN05216499_1693"/>
<evidence type="ECO:0000313" key="3">
    <source>
        <dbReference type="Proteomes" id="UP000184111"/>
    </source>
</evidence>
<sequence length="189" mass="21536">METEDFWQLIQAARSRTTAEGSFDRTLVETLTARSKREILEYQERFDALHGALYRWDVWAAAYLIGGGCSDDSFTDFRAGVIAEGQAWYERVAANPDSLAEHPLIAAAAEAGKDDVLFDEEVNYVAADAFGRLTGDRHDFYEAWDQYRKAQPHERAEQDMGEDFDFDDDEQMHRRLPRLAALYLPGNSV</sequence>
<accession>A0A1M7R1K5</accession>
<evidence type="ECO:0000313" key="2">
    <source>
        <dbReference type="EMBL" id="SHN38520.1"/>
    </source>
</evidence>
<name>A0A1M7R1K5_9ACTN</name>
<dbReference type="RefSeq" id="WP_073503133.1">
    <property type="nucleotide sequence ID" value="NZ_FRBI01000069.1"/>
</dbReference>
<gene>
    <name evidence="2" type="ORF">SAMN05216499_1693</name>
</gene>
<proteinExistence type="predicted"/>
<feature type="domain" description="DUF4240" evidence="1">
    <location>
        <begin position="1"/>
        <end position="130"/>
    </location>
</feature>
<reference evidence="2 3" key="1">
    <citation type="submission" date="2016-11" db="EMBL/GenBank/DDBJ databases">
        <authorList>
            <person name="Jaros S."/>
            <person name="Januszkiewicz K."/>
            <person name="Wedrychowicz H."/>
        </authorList>
    </citation>
    <scope>NUCLEOTIDE SEQUENCE [LARGE SCALE GENOMIC DNA]</scope>
    <source>
        <strain evidence="2 3">CGMCC 4.2025</strain>
    </source>
</reference>